<dbReference type="Proteomes" id="UP000499080">
    <property type="component" value="Unassembled WGS sequence"/>
</dbReference>
<sequence>MNKFSSLNIACKKVDEDADCLIVNSALSFAPTHPSVIVIGEDIYIFVILIGIFTFDNVYFLKPGKGKIAEKIFSPHTFHILFIHAMSGCDTTSAVFNYGKMKFVRTLKNNPDLLKVIEIFKNPDITPETAVYAGNRFLVALYGCPISASDIPSLNNVRYKCYMKSSFNKSSNMASLPPTEAAAHQHSLRVYHQIQHWLDNKKRPEDWSWEITISVLQPVKTLKPDSILRKVSCKCNKGCTGNCSCRKASLFCSILFLHCWDNCNNRKIQVINSDEDDDDEPILPDHLVETSLSLHVEEDTNNLPKDIGPLASKRAR</sequence>
<evidence type="ECO:0008006" key="3">
    <source>
        <dbReference type="Google" id="ProtNLM"/>
    </source>
</evidence>
<comment type="caution">
    <text evidence="1">The sequence shown here is derived from an EMBL/GenBank/DDBJ whole genome shotgun (WGS) entry which is preliminary data.</text>
</comment>
<reference evidence="1 2" key="1">
    <citation type="journal article" date="2019" name="Sci. Rep.">
        <title>Orb-weaving spider Araneus ventricosus genome elucidates the spidroin gene catalogue.</title>
        <authorList>
            <person name="Kono N."/>
            <person name="Nakamura H."/>
            <person name="Ohtoshi R."/>
            <person name="Moran D.A.P."/>
            <person name="Shinohara A."/>
            <person name="Yoshida Y."/>
            <person name="Fujiwara M."/>
            <person name="Mori M."/>
            <person name="Tomita M."/>
            <person name="Arakawa K."/>
        </authorList>
    </citation>
    <scope>NUCLEOTIDE SEQUENCE [LARGE SCALE GENOMIC DNA]</scope>
</reference>
<evidence type="ECO:0000313" key="2">
    <source>
        <dbReference type="Proteomes" id="UP000499080"/>
    </source>
</evidence>
<organism evidence="1 2">
    <name type="scientific">Araneus ventricosus</name>
    <name type="common">Orbweaver spider</name>
    <name type="synonym">Epeira ventricosa</name>
    <dbReference type="NCBI Taxonomy" id="182803"/>
    <lineage>
        <taxon>Eukaryota</taxon>
        <taxon>Metazoa</taxon>
        <taxon>Ecdysozoa</taxon>
        <taxon>Arthropoda</taxon>
        <taxon>Chelicerata</taxon>
        <taxon>Arachnida</taxon>
        <taxon>Araneae</taxon>
        <taxon>Araneomorphae</taxon>
        <taxon>Entelegynae</taxon>
        <taxon>Araneoidea</taxon>
        <taxon>Araneidae</taxon>
        <taxon>Araneus</taxon>
    </lineage>
</organism>
<dbReference type="EMBL" id="BGPR01066407">
    <property type="protein sequence ID" value="GBO40971.1"/>
    <property type="molecule type" value="Genomic_DNA"/>
</dbReference>
<keyword evidence="2" id="KW-1185">Reference proteome</keyword>
<proteinExistence type="predicted"/>
<dbReference type="OrthoDB" id="6753017at2759"/>
<dbReference type="AlphaFoldDB" id="A0A4Y2WUU6"/>
<evidence type="ECO:0000313" key="1">
    <source>
        <dbReference type="EMBL" id="GBO40971.1"/>
    </source>
</evidence>
<gene>
    <name evidence="1" type="ORF">AVEN_21899_1</name>
</gene>
<protein>
    <recommendedName>
        <fullName evidence="3">Tesmin/TSO1-like CXC domain-containing protein</fullName>
    </recommendedName>
</protein>
<accession>A0A4Y2WUU6</accession>
<name>A0A4Y2WUU6_ARAVE</name>